<feature type="domain" description="C2H2-type" evidence="12">
    <location>
        <begin position="588"/>
        <end position="615"/>
    </location>
</feature>
<keyword evidence="15" id="KW-1185">Reference proteome</keyword>
<dbReference type="PROSITE" id="PS00028">
    <property type="entry name" value="ZINC_FINGER_C2H2_1"/>
    <property type="match status" value="11"/>
</dbReference>
<evidence type="ECO:0000313" key="15">
    <source>
        <dbReference type="Proteomes" id="UP000052978"/>
    </source>
</evidence>
<proteinExistence type="inferred from homology"/>
<dbReference type="Gene3D" id="3.30.160.60">
    <property type="entry name" value="Classic Zinc Finger"/>
    <property type="match status" value="11"/>
</dbReference>
<gene>
    <name evidence="14" type="ORF">D623_10001543</name>
</gene>
<evidence type="ECO:0000259" key="12">
    <source>
        <dbReference type="PROSITE" id="PS50157"/>
    </source>
</evidence>
<protein>
    <submittedName>
        <fullName evidence="14">Zinc finger protein 418</fullName>
    </submittedName>
</protein>
<reference evidence="14 15" key="1">
    <citation type="journal article" date="2013" name="Nat. Commun.">
        <title>Genome analysis reveals insights into physiology and longevity of the Brandt's bat Myotis brandtii.</title>
        <authorList>
            <person name="Seim I."/>
            <person name="Fang X."/>
            <person name="Xiong Z."/>
            <person name="Lobanov A.V."/>
            <person name="Huang Z."/>
            <person name="Ma S."/>
            <person name="Feng Y."/>
            <person name="Turanov A.A."/>
            <person name="Zhu Y."/>
            <person name="Lenz T.L."/>
            <person name="Gerashchenko M.V."/>
            <person name="Fan D."/>
            <person name="Hee Yim S."/>
            <person name="Yao X."/>
            <person name="Jordan D."/>
            <person name="Xiong Y."/>
            <person name="Ma Y."/>
            <person name="Lyapunov A.N."/>
            <person name="Chen G."/>
            <person name="Kulakova O.I."/>
            <person name="Sun Y."/>
            <person name="Lee S.G."/>
            <person name="Bronson R.T."/>
            <person name="Moskalev A.A."/>
            <person name="Sunyaev S.R."/>
            <person name="Zhang G."/>
            <person name="Krogh A."/>
            <person name="Wang J."/>
            <person name="Gladyshev V.N."/>
        </authorList>
    </citation>
    <scope>NUCLEOTIDE SEQUENCE [LARGE SCALE GENOMIC DNA]</scope>
</reference>
<keyword evidence="9" id="KW-0804">Transcription</keyword>
<dbReference type="CDD" id="cd07765">
    <property type="entry name" value="KRAB_A-box"/>
    <property type="match status" value="2"/>
</dbReference>
<dbReference type="Proteomes" id="UP000052978">
    <property type="component" value="Unassembled WGS sequence"/>
</dbReference>
<feature type="domain" description="C2H2-type" evidence="12">
    <location>
        <begin position="420"/>
        <end position="447"/>
    </location>
</feature>
<dbReference type="EMBL" id="KE162775">
    <property type="protein sequence ID" value="EPQ09515.1"/>
    <property type="molecule type" value="Genomic_DNA"/>
</dbReference>
<dbReference type="SUPFAM" id="SSF57667">
    <property type="entry name" value="beta-beta-alpha zinc fingers"/>
    <property type="match status" value="7"/>
</dbReference>
<dbReference type="PROSITE" id="PS50157">
    <property type="entry name" value="ZINC_FINGER_C2H2_2"/>
    <property type="match status" value="12"/>
</dbReference>
<evidence type="ECO:0000256" key="4">
    <source>
        <dbReference type="ARBA" id="ARBA00022737"/>
    </source>
</evidence>
<sequence>MREQAVLAPGLGVFSELGSLEVVGCEEEEDCGFSDRLFLTQLYSLRQVGVAFEDVAVYFSRKEWRLLDETQRRLYLEVMLENFALVSSQGYASTFVVVSHHVATSIPLTSRDRGNERGREKNRMIAAESLAQLELENPVASSMESASSGHASRNVSVKKTRSPVGVAFEDVAVCFSRTEWRLLDEAQRRLYLEVMLENFALVSSQGCCCGSQDLEASTEQSVSVRVSQAQKTNVASSSQTSHPCERCAAVLRDIFQVLEQQGTQDSTTLLRCGACAKSFYFSTQFHQHHKQHMRAECLIRGVDRASLVKSCTFSVSQKLFTCQKVRDSILTASGQLQHQATHTMTKPSEISMSGVTFQNRKSYQSKKACKKAMRGNNTLGLDQAVHTGRQCFVGTENKKYFKEISGLNCHQKVPSLEKPYECLECGKCFKEHWILIQHCRVHSGEKPYECGECGKSFSQSAGLTRHQRVHTGEKPYECGECGKSFSQNSSLIHHQRAHTGEKPYECGECRKTFTQCSSLIEHQRVHTGEKPFDCSECGKCFTRIACLRRHRRLHSAERPYGCNECGKSFKRKSLFCYHQRLHTRQSLYECSECGKAFIHSSGLHYHQRVHNGERPYKCTDCGKSFIRNCDLHSHEKVHTGERPFECSDCGKSFIRNSDLYKHQRVHTGEKPYKCNDCGKSFTHSSGLHYHRRAHSGKRPYECTDCGKSFIRNCHVHTHQSSHKRKAF</sequence>
<dbReference type="Gene3D" id="6.10.140.140">
    <property type="match status" value="2"/>
</dbReference>
<dbReference type="FunFam" id="3.30.160.60:FF:000295">
    <property type="entry name" value="zinc finger protein 19"/>
    <property type="match status" value="1"/>
</dbReference>
<dbReference type="FunFam" id="3.30.160.60:FF:001270">
    <property type="entry name" value="zinc finger protein 583 isoform X1"/>
    <property type="match status" value="1"/>
</dbReference>
<dbReference type="GO" id="GO:0000978">
    <property type="term" value="F:RNA polymerase II cis-regulatory region sequence-specific DNA binding"/>
    <property type="evidence" value="ECO:0007669"/>
    <property type="project" value="TreeGrafter"/>
</dbReference>
<dbReference type="SMART" id="SM00349">
    <property type="entry name" value="KRAB"/>
    <property type="match status" value="2"/>
</dbReference>
<comment type="similarity">
    <text evidence="2">Belongs to the krueppel C2H2-type zinc-finger protein family.</text>
</comment>
<dbReference type="Pfam" id="PF00096">
    <property type="entry name" value="zf-C2H2"/>
    <property type="match status" value="9"/>
</dbReference>
<feature type="domain" description="C2H2-type" evidence="12">
    <location>
        <begin position="560"/>
        <end position="587"/>
    </location>
</feature>
<dbReference type="eggNOG" id="KOG1721">
    <property type="taxonomic scope" value="Eukaryota"/>
</dbReference>
<dbReference type="FunFam" id="3.30.160.60:FF:000001">
    <property type="entry name" value="Zinc finger protein 1 homolog"/>
    <property type="match status" value="1"/>
</dbReference>
<evidence type="ECO:0000256" key="8">
    <source>
        <dbReference type="ARBA" id="ARBA00023125"/>
    </source>
</evidence>
<dbReference type="FunFam" id="3.30.160.60:FF:001157">
    <property type="entry name" value="Zinc finger protein 793"/>
    <property type="match status" value="1"/>
</dbReference>
<dbReference type="GO" id="GO:0008270">
    <property type="term" value="F:zinc ion binding"/>
    <property type="evidence" value="ECO:0007669"/>
    <property type="project" value="UniProtKB-KW"/>
</dbReference>
<feature type="domain" description="C2H2-type" evidence="12">
    <location>
        <begin position="700"/>
        <end position="727"/>
    </location>
</feature>
<feature type="domain" description="C2H2-type" evidence="12">
    <location>
        <begin position="644"/>
        <end position="671"/>
    </location>
</feature>
<feature type="domain" description="C2H2-type" evidence="12">
    <location>
        <begin position="270"/>
        <end position="292"/>
    </location>
</feature>
<keyword evidence="6" id="KW-0862">Zinc</keyword>
<feature type="domain" description="C2H2-type" evidence="12">
    <location>
        <begin position="448"/>
        <end position="475"/>
    </location>
</feature>
<keyword evidence="7" id="KW-0805">Transcription regulation</keyword>
<keyword evidence="5 11" id="KW-0863">Zinc-finger</keyword>
<evidence type="ECO:0000259" key="13">
    <source>
        <dbReference type="PROSITE" id="PS50805"/>
    </source>
</evidence>
<dbReference type="PANTHER" id="PTHR24393:SF100">
    <property type="entry name" value="ZINC FINGER PROTEIN-RELATED"/>
    <property type="match status" value="1"/>
</dbReference>
<dbReference type="InterPro" id="IPR001909">
    <property type="entry name" value="KRAB"/>
</dbReference>
<evidence type="ECO:0000256" key="11">
    <source>
        <dbReference type="PROSITE-ProRule" id="PRU00042"/>
    </source>
</evidence>
<dbReference type="FunFam" id="3.30.160.60:FF:001498">
    <property type="entry name" value="Zinc finger protein 404"/>
    <property type="match status" value="1"/>
</dbReference>
<evidence type="ECO:0000256" key="7">
    <source>
        <dbReference type="ARBA" id="ARBA00023015"/>
    </source>
</evidence>
<keyword evidence="3" id="KW-0479">Metal-binding</keyword>
<keyword evidence="10" id="KW-0539">Nucleus</keyword>
<dbReference type="GO" id="GO:0001228">
    <property type="term" value="F:DNA-binding transcription activator activity, RNA polymerase II-specific"/>
    <property type="evidence" value="ECO:0007669"/>
    <property type="project" value="TreeGrafter"/>
</dbReference>
<dbReference type="SMART" id="SM00355">
    <property type="entry name" value="ZnF_C2H2"/>
    <property type="match status" value="12"/>
</dbReference>
<name>S7N0Q1_MYOBR</name>
<evidence type="ECO:0000256" key="9">
    <source>
        <dbReference type="ARBA" id="ARBA00023163"/>
    </source>
</evidence>
<dbReference type="SUPFAM" id="SSF109640">
    <property type="entry name" value="KRAB domain (Kruppel-associated box)"/>
    <property type="match status" value="2"/>
</dbReference>
<accession>S7N0Q1</accession>
<dbReference type="FunFam" id="3.30.160.60:FF:000016">
    <property type="entry name" value="zinc finger protein 37 homolog"/>
    <property type="match status" value="1"/>
</dbReference>
<evidence type="ECO:0000256" key="10">
    <source>
        <dbReference type="ARBA" id="ARBA00023242"/>
    </source>
</evidence>
<feature type="domain" description="KRAB" evidence="13">
    <location>
        <begin position="166"/>
        <end position="237"/>
    </location>
</feature>
<keyword evidence="4" id="KW-0677">Repeat</keyword>
<feature type="domain" description="C2H2-type" evidence="12">
    <location>
        <begin position="672"/>
        <end position="699"/>
    </location>
</feature>
<dbReference type="FunFam" id="3.30.160.60:FF:000030">
    <property type="entry name" value="Zinc finger protein 628"/>
    <property type="match status" value="1"/>
</dbReference>
<dbReference type="FunFam" id="3.30.160.60:FF:002343">
    <property type="entry name" value="Zinc finger protein 33A"/>
    <property type="match status" value="2"/>
</dbReference>
<dbReference type="InterPro" id="IPR013087">
    <property type="entry name" value="Znf_C2H2_type"/>
</dbReference>
<feature type="domain" description="C2H2-type" evidence="12">
    <location>
        <begin position="532"/>
        <end position="559"/>
    </location>
</feature>
<keyword evidence="8" id="KW-0238">DNA-binding</keyword>
<comment type="subcellular location">
    <subcellularLocation>
        <location evidence="1">Nucleus</location>
    </subcellularLocation>
</comment>
<feature type="domain" description="C2H2-type" evidence="12">
    <location>
        <begin position="616"/>
        <end position="643"/>
    </location>
</feature>
<dbReference type="FunFam" id="3.30.160.60:FF:000446">
    <property type="entry name" value="Zinc finger protein"/>
    <property type="match status" value="1"/>
</dbReference>
<evidence type="ECO:0000313" key="14">
    <source>
        <dbReference type="EMBL" id="EPQ09515.1"/>
    </source>
</evidence>
<dbReference type="PANTHER" id="PTHR24393">
    <property type="entry name" value="ZINC FINGER PROTEIN"/>
    <property type="match status" value="1"/>
</dbReference>
<dbReference type="Pfam" id="PF01352">
    <property type="entry name" value="KRAB"/>
    <property type="match status" value="2"/>
</dbReference>
<evidence type="ECO:0000256" key="1">
    <source>
        <dbReference type="ARBA" id="ARBA00004123"/>
    </source>
</evidence>
<dbReference type="AlphaFoldDB" id="S7N0Q1"/>
<feature type="domain" description="C2H2-type" evidence="12">
    <location>
        <begin position="476"/>
        <end position="503"/>
    </location>
</feature>
<dbReference type="PROSITE" id="PS50805">
    <property type="entry name" value="KRAB"/>
    <property type="match status" value="2"/>
</dbReference>
<evidence type="ECO:0000256" key="2">
    <source>
        <dbReference type="ARBA" id="ARBA00006991"/>
    </source>
</evidence>
<feature type="domain" description="C2H2-type" evidence="12">
    <location>
        <begin position="504"/>
        <end position="531"/>
    </location>
</feature>
<feature type="domain" description="KRAB" evidence="13">
    <location>
        <begin position="50"/>
        <end position="131"/>
    </location>
</feature>
<evidence type="ECO:0000256" key="3">
    <source>
        <dbReference type="ARBA" id="ARBA00022723"/>
    </source>
</evidence>
<organism evidence="14 15">
    <name type="scientific">Myotis brandtii</name>
    <name type="common">Brandt's bat</name>
    <dbReference type="NCBI Taxonomy" id="109478"/>
    <lineage>
        <taxon>Eukaryota</taxon>
        <taxon>Metazoa</taxon>
        <taxon>Chordata</taxon>
        <taxon>Craniata</taxon>
        <taxon>Vertebrata</taxon>
        <taxon>Euteleostomi</taxon>
        <taxon>Mammalia</taxon>
        <taxon>Eutheria</taxon>
        <taxon>Laurasiatheria</taxon>
        <taxon>Chiroptera</taxon>
        <taxon>Yangochiroptera</taxon>
        <taxon>Vespertilionidae</taxon>
        <taxon>Myotis</taxon>
    </lineage>
</organism>
<evidence type="ECO:0000256" key="5">
    <source>
        <dbReference type="ARBA" id="ARBA00022771"/>
    </source>
</evidence>
<dbReference type="FunFam" id="3.30.160.60:FF:001155">
    <property type="entry name" value="Zinc finger 30C"/>
    <property type="match status" value="1"/>
</dbReference>
<dbReference type="InterPro" id="IPR036236">
    <property type="entry name" value="Znf_C2H2_sf"/>
</dbReference>
<evidence type="ECO:0000256" key="6">
    <source>
        <dbReference type="ARBA" id="ARBA00022833"/>
    </source>
</evidence>
<dbReference type="InterPro" id="IPR036051">
    <property type="entry name" value="KRAB_dom_sf"/>
</dbReference>
<dbReference type="GO" id="GO:0031981">
    <property type="term" value="C:nuclear lumen"/>
    <property type="evidence" value="ECO:0007669"/>
    <property type="project" value="UniProtKB-ARBA"/>
</dbReference>